<gene>
    <name evidence="2" type="ORF">AWN68_06415</name>
</gene>
<feature type="transmembrane region" description="Helical" evidence="1">
    <location>
        <begin position="79"/>
        <end position="101"/>
    </location>
</feature>
<proteinExistence type="predicted"/>
<evidence type="ECO:0008006" key="4">
    <source>
        <dbReference type="Google" id="ProtNLM"/>
    </source>
</evidence>
<name>A0A150XD90_9BACT</name>
<organism evidence="2 3">
    <name type="scientific">Roseivirga echinicomitans</name>
    <dbReference type="NCBI Taxonomy" id="296218"/>
    <lineage>
        <taxon>Bacteria</taxon>
        <taxon>Pseudomonadati</taxon>
        <taxon>Bacteroidota</taxon>
        <taxon>Cytophagia</taxon>
        <taxon>Cytophagales</taxon>
        <taxon>Roseivirgaceae</taxon>
        <taxon>Roseivirga</taxon>
    </lineage>
</organism>
<sequence length="177" mass="20449">MIKVNPKLTRLSFKYGAVTALFTIIAFLVFYFMGLQPWRNLLSFLLDIMIIVIFLFLALKDYKTNVGNGEFRFYHGMTIGFIVYLTTAAVFALFYFVFIYWGNPDFLSEYIITAQQDMVSRKDMIVSALSEESYVEQYEMIANTSKNVLVFDVFIKKLLIGLVVTPIFSIILRSSRA</sequence>
<keyword evidence="1" id="KW-0812">Transmembrane</keyword>
<dbReference type="EMBL" id="LRDB01000023">
    <property type="protein sequence ID" value="KYG76656.1"/>
    <property type="molecule type" value="Genomic_DNA"/>
</dbReference>
<evidence type="ECO:0000313" key="2">
    <source>
        <dbReference type="EMBL" id="KYG76656.1"/>
    </source>
</evidence>
<dbReference type="Proteomes" id="UP000075615">
    <property type="component" value="Unassembled WGS sequence"/>
</dbReference>
<keyword evidence="3" id="KW-1185">Reference proteome</keyword>
<dbReference type="OrthoDB" id="963633at2"/>
<dbReference type="STRING" id="296218.AWN68_06415"/>
<protein>
    <recommendedName>
        <fullName evidence="4">DUF4199 domain-containing protein</fullName>
    </recommendedName>
</protein>
<reference evidence="2 3" key="1">
    <citation type="submission" date="2016-01" db="EMBL/GenBank/DDBJ databases">
        <title>Genome sequencing of Roseivirga echinicomitans KMM 6058.</title>
        <authorList>
            <person name="Selvaratnam C."/>
            <person name="Thevarajoo S."/>
            <person name="Goh K.M."/>
            <person name="Ee R."/>
            <person name="Chan K.-G."/>
            <person name="Chong C.S."/>
        </authorList>
    </citation>
    <scope>NUCLEOTIDE SEQUENCE [LARGE SCALE GENOMIC DNA]</scope>
    <source>
        <strain evidence="2 3">KMM 6058</strain>
    </source>
</reference>
<dbReference type="AlphaFoldDB" id="A0A150XD90"/>
<evidence type="ECO:0000256" key="1">
    <source>
        <dbReference type="SAM" id="Phobius"/>
    </source>
</evidence>
<feature type="transmembrane region" description="Helical" evidence="1">
    <location>
        <begin position="41"/>
        <end position="59"/>
    </location>
</feature>
<keyword evidence="1" id="KW-1133">Transmembrane helix</keyword>
<keyword evidence="1" id="KW-0472">Membrane</keyword>
<feature type="transmembrane region" description="Helical" evidence="1">
    <location>
        <begin position="12"/>
        <end position="35"/>
    </location>
</feature>
<dbReference type="InterPro" id="IPR025250">
    <property type="entry name" value="DUF4199"/>
</dbReference>
<accession>A0A150XD90</accession>
<dbReference type="Pfam" id="PF13858">
    <property type="entry name" value="DUF4199"/>
    <property type="match status" value="1"/>
</dbReference>
<feature type="transmembrane region" description="Helical" evidence="1">
    <location>
        <begin position="153"/>
        <end position="172"/>
    </location>
</feature>
<dbReference type="RefSeq" id="WP_068416043.1">
    <property type="nucleotide sequence ID" value="NZ_LRDB01000023.1"/>
</dbReference>
<evidence type="ECO:0000313" key="3">
    <source>
        <dbReference type="Proteomes" id="UP000075615"/>
    </source>
</evidence>
<comment type="caution">
    <text evidence="2">The sequence shown here is derived from an EMBL/GenBank/DDBJ whole genome shotgun (WGS) entry which is preliminary data.</text>
</comment>